<comment type="similarity">
    <text evidence="3">Belongs to the SRP19 family.</text>
</comment>
<evidence type="ECO:0000256" key="3">
    <source>
        <dbReference type="ARBA" id="ARBA00008910"/>
    </source>
</evidence>
<dbReference type="STRING" id="48709.A0A1D2N6T6"/>
<evidence type="ECO:0000313" key="12">
    <source>
        <dbReference type="Proteomes" id="UP000094527"/>
    </source>
</evidence>
<evidence type="ECO:0000256" key="1">
    <source>
        <dbReference type="ARBA" id="ARBA00004496"/>
    </source>
</evidence>
<evidence type="ECO:0000256" key="7">
    <source>
        <dbReference type="ARBA" id="ARBA00023242"/>
    </source>
</evidence>
<evidence type="ECO:0000256" key="4">
    <source>
        <dbReference type="ARBA" id="ARBA00022490"/>
    </source>
</evidence>
<comment type="caution">
    <text evidence="11">The sequence shown here is derived from an EMBL/GenBank/DDBJ whole genome shotgun (WGS) entry which is preliminary data.</text>
</comment>
<dbReference type="GO" id="GO:0006617">
    <property type="term" value="P:SRP-dependent cotranslational protein targeting to membrane, signal sequence recognition"/>
    <property type="evidence" value="ECO:0007669"/>
    <property type="project" value="TreeGrafter"/>
</dbReference>
<keyword evidence="12" id="KW-1185">Reference proteome</keyword>
<dbReference type="GO" id="GO:0005730">
    <property type="term" value="C:nucleolus"/>
    <property type="evidence" value="ECO:0007669"/>
    <property type="project" value="UniProtKB-SubCell"/>
</dbReference>
<evidence type="ECO:0000313" key="11">
    <source>
        <dbReference type="EMBL" id="ODN00957.1"/>
    </source>
</evidence>
<keyword evidence="5" id="KW-0694">RNA-binding</keyword>
<dbReference type="Gene3D" id="3.30.56.30">
    <property type="entry name" value="Signal recognition particle, SRP19-like subunit"/>
    <property type="match status" value="1"/>
</dbReference>
<keyword evidence="4" id="KW-0963">Cytoplasm</keyword>
<dbReference type="SUPFAM" id="SSF69695">
    <property type="entry name" value="SRP19"/>
    <property type="match status" value="1"/>
</dbReference>
<dbReference type="InterPro" id="IPR002778">
    <property type="entry name" value="Signal_recog_particle_SRP19"/>
</dbReference>
<comment type="function">
    <text evidence="9">Component of the signal recognition particle (SRP) complex, a ribonucleoprotein complex that mediates the cotranslational targeting of secretory and membrane proteins to the endoplasmic reticulum (ER). Binds directly to 7SL RNA. Mediates binding of SRP54 to the SRP complex.</text>
</comment>
<keyword evidence="6" id="KW-0733">Signal recognition particle</keyword>
<dbReference type="PANTHER" id="PTHR17453:SF0">
    <property type="entry name" value="SIGNAL RECOGNITION PARTICLE 19 KDA PROTEIN"/>
    <property type="match status" value="1"/>
</dbReference>
<dbReference type="FunFam" id="3.30.56.30:FF:000002">
    <property type="entry name" value="Signal recognition particle 19kDa"/>
    <property type="match status" value="1"/>
</dbReference>
<evidence type="ECO:0000256" key="6">
    <source>
        <dbReference type="ARBA" id="ARBA00023135"/>
    </source>
</evidence>
<dbReference type="OMA" id="QMERWIC"/>
<dbReference type="GO" id="GO:0005786">
    <property type="term" value="C:signal recognition particle, endoplasmic reticulum targeting"/>
    <property type="evidence" value="ECO:0007669"/>
    <property type="project" value="UniProtKB-KW"/>
</dbReference>
<organism evidence="11 12">
    <name type="scientific">Orchesella cincta</name>
    <name type="common">Springtail</name>
    <name type="synonym">Podura cincta</name>
    <dbReference type="NCBI Taxonomy" id="48709"/>
    <lineage>
        <taxon>Eukaryota</taxon>
        <taxon>Metazoa</taxon>
        <taxon>Ecdysozoa</taxon>
        <taxon>Arthropoda</taxon>
        <taxon>Hexapoda</taxon>
        <taxon>Collembola</taxon>
        <taxon>Entomobryomorpha</taxon>
        <taxon>Entomobryoidea</taxon>
        <taxon>Orchesellidae</taxon>
        <taxon>Orchesellinae</taxon>
        <taxon>Orchesella</taxon>
    </lineage>
</organism>
<accession>A0A1D2N6T6</accession>
<evidence type="ECO:0000256" key="9">
    <source>
        <dbReference type="ARBA" id="ARBA00045518"/>
    </source>
</evidence>
<keyword evidence="8" id="KW-0687">Ribonucleoprotein</keyword>
<dbReference type="GO" id="GO:0008312">
    <property type="term" value="F:7S RNA binding"/>
    <property type="evidence" value="ECO:0007669"/>
    <property type="project" value="InterPro"/>
</dbReference>
<dbReference type="OrthoDB" id="2190947at2759"/>
<comment type="subcellular location">
    <subcellularLocation>
        <location evidence="1">Cytoplasm</location>
    </subcellularLocation>
    <subcellularLocation>
        <location evidence="2">Nucleus</location>
        <location evidence="2">Nucleolus</location>
    </subcellularLocation>
</comment>
<proteinExistence type="inferred from homology"/>
<dbReference type="EMBL" id="LJIJ01000179">
    <property type="protein sequence ID" value="ODN00957.1"/>
    <property type="molecule type" value="Genomic_DNA"/>
</dbReference>
<protein>
    <submittedName>
        <fullName evidence="11">Signal recognition particle 19 kDa protein</fullName>
    </submittedName>
</protein>
<sequence>MDVKKNKKYSDKERWMCIYPAYVNSKKTISEGRKIPKTKACEDPNYQEIRDVLAAAGFTVGVENKVYSREKSHEPTIRGRIRVHFKNDDGTPLNPKFPNRDSILLYCGEMIPKLKTRVDKANKPHGSAENPGGSGGGGKKKGKKR</sequence>
<evidence type="ECO:0000256" key="10">
    <source>
        <dbReference type="SAM" id="MobiDB-lite"/>
    </source>
</evidence>
<evidence type="ECO:0000256" key="5">
    <source>
        <dbReference type="ARBA" id="ARBA00022884"/>
    </source>
</evidence>
<gene>
    <name evidence="11" type="ORF">Ocin01_05706</name>
</gene>
<evidence type="ECO:0000256" key="8">
    <source>
        <dbReference type="ARBA" id="ARBA00023274"/>
    </source>
</evidence>
<name>A0A1D2N6T6_ORCCI</name>
<evidence type="ECO:0000256" key="2">
    <source>
        <dbReference type="ARBA" id="ARBA00004604"/>
    </source>
</evidence>
<dbReference type="AlphaFoldDB" id="A0A1D2N6T6"/>
<dbReference type="PANTHER" id="PTHR17453">
    <property type="entry name" value="SIGNAL RECOGNITION PARTICLE 19 KD PROTEIN"/>
    <property type="match status" value="1"/>
</dbReference>
<feature type="region of interest" description="Disordered" evidence="10">
    <location>
        <begin position="116"/>
        <end position="145"/>
    </location>
</feature>
<keyword evidence="7" id="KW-0539">Nucleus</keyword>
<dbReference type="Pfam" id="PF01922">
    <property type="entry name" value="SRP19"/>
    <property type="match status" value="1"/>
</dbReference>
<dbReference type="Proteomes" id="UP000094527">
    <property type="component" value="Unassembled WGS sequence"/>
</dbReference>
<reference evidence="11 12" key="1">
    <citation type="journal article" date="2016" name="Genome Biol. Evol.">
        <title>Gene Family Evolution Reflects Adaptation to Soil Environmental Stressors in the Genome of the Collembolan Orchesella cincta.</title>
        <authorList>
            <person name="Faddeeva-Vakhrusheva A."/>
            <person name="Derks M.F."/>
            <person name="Anvar S.Y."/>
            <person name="Agamennone V."/>
            <person name="Suring W."/>
            <person name="Smit S."/>
            <person name="van Straalen N.M."/>
            <person name="Roelofs D."/>
        </authorList>
    </citation>
    <scope>NUCLEOTIDE SEQUENCE [LARGE SCALE GENOMIC DNA]</scope>
    <source>
        <tissue evidence="11">Mixed pool</tissue>
    </source>
</reference>
<dbReference type="InterPro" id="IPR036521">
    <property type="entry name" value="SRP19-like_sf"/>
</dbReference>